<accession>A0A3N1CRS4</accession>
<dbReference type="EMBL" id="RJKE01000001">
    <property type="protein sequence ID" value="ROO83854.1"/>
    <property type="molecule type" value="Genomic_DNA"/>
</dbReference>
<dbReference type="Proteomes" id="UP000272400">
    <property type="component" value="Unassembled WGS sequence"/>
</dbReference>
<dbReference type="AlphaFoldDB" id="A0A3N1CRS4"/>
<sequence>MLRARFVFPVVLLSCLAPLLAACGAPSYHYVKNSEDKTYFKVPATWHRIDEQPLNLVVGSADADSAAATRINETTWSVGFDAAGTPSAGHLVDSGSDEPFVYANVRPLSEEQRGVVSLNMLRDLFLPVTETSRSTAEQGGNGLPGFELLRDETLTPGEGLRGVRVVYSYDFTLGLRQTFDQTAYTSDDGRLYWLVIRCSARCFAERGDELDAIATSFTVRN</sequence>
<feature type="signal peptide" evidence="1">
    <location>
        <begin position="1"/>
        <end position="21"/>
    </location>
</feature>
<reference evidence="2 3" key="1">
    <citation type="submission" date="2018-11" db="EMBL/GenBank/DDBJ databases">
        <title>Sequencing the genomes of 1000 actinobacteria strains.</title>
        <authorList>
            <person name="Klenk H.-P."/>
        </authorList>
    </citation>
    <scope>NUCLEOTIDE SEQUENCE [LARGE SCALE GENOMIC DNA]</scope>
    <source>
        <strain evidence="2 3">DSM 44254</strain>
    </source>
</reference>
<organism evidence="2 3">
    <name type="scientific">Actinocorallia herbida</name>
    <dbReference type="NCBI Taxonomy" id="58109"/>
    <lineage>
        <taxon>Bacteria</taxon>
        <taxon>Bacillati</taxon>
        <taxon>Actinomycetota</taxon>
        <taxon>Actinomycetes</taxon>
        <taxon>Streptosporangiales</taxon>
        <taxon>Thermomonosporaceae</taxon>
        <taxon>Actinocorallia</taxon>
    </lineage>
</organism>
<feature type="chain" id="PRO_5039340499" description="Lipoprotein" evidence="1">
    <location>
        <begin position="22"/>
        <end position="221"/>
    </location>
</feature>
<dbReference type="Gene3D" id="3.40.1000.10">
    <property type="entry name" value="Mog1/PsbP, alpha/beta/alpha sandwich"/>
    <property type="match status" value="1"/>
</dbReference>
<evidence type="ECO:0008006" key="4">
    <source>
        <dbReference type="Google" id="ProtNLM"/>
    </source>
</evidence>
<keyword evidence="1" id="KW-0732">Signal</keyword>
<protein>
    <recommendedName>
        <fullName evidence="4">Lipoprotein</fullName>
    </recommendedName>
</protein>
<gene>
    <name evidence="2" type="ORF">EDD29_1363</name>
</gene>
<evidence type="ECO:0000313" key="2">
    <source>
        <dbReference type="EMBL" id="ROO83854.1"/>
    </source>
</evidence>
<name>A0A3N1CRS4_9ACTN</name>
<comment type="caution">
    <text evidence="2">The sequence shown here is derived from an EMBL/GenBank/DDBJ whole genome shotgun (WGS) entry which is preliminary data.</text>
</comment>
<proteinExistence type="predicted"/>
<evidence type="ECO:0000313" key="3">
    <source>
        <dbReference type="Proteomes" id="UP000272400"/>
    </source>
</evidence>
<keyword evidence="3" id="KW-1185">Reference proteome</keyword>
<dbReference type="PROSITE" id="PS51257">
    <property type="entry name" value="PROKAR_LIPOPROTEIN"/>
    <property type="match status" value="1"/>
</dbReference>
<evidence type="ECO:0000256" key="1">
    <source>
        <dbReference type="SAM" id="SignalP"/>
    </source>
</evidence>